<organism evidence="1">
    <name type="scientific">viral metagenome</name>
    <dbReference type="NCBI Taxonomy" id="1070528"/>
    <lineage>
        <taxon>unclassified sequences</taxon>
        <taxon>metagenomes</taxon>
        <taxon>organismal metagenomes</taxon>
    </lineage>
</organism>
<accession>A0A6C0KBJ9</accession>
<name>A0A6C0KBJ9_9ZZZZ</name>
<proteinExistence type="predicted"/>
<reference evidence="1" key="1">
    <citation type="journal article" date="2020" name="Nature">
        <title>Giant virus diversity and host interactions through global metagenomics.</title>
        <authorList>
            <person name="Schulz F."/>
            <person name="Roux S."/>
            <person name="Paez-Espino D."/>
            <person name="Jungbluth S."/>
            <person name="Walsh D.A."/>
            <person name="Denef V.J."/>
            <person name="McMahon K.D."/>
            <person name="Konstantinidis K.T."/>
            <person name="Eloe-Fadrosh E.A."/>
            <person name="Kyrpides N.C."/>
            <person name="Woyke T."/>
        </authorList>
    </citation>
    <scope>NUCLEOTIDE SEQUENCE</scope>
    <source>
        <strain evidence="1">GVMAG-S-1102244-55</strain>
    </source>
</reference>
<protein>
    <submittedName>
        <fullName evidence="1">Uncharacterized protein</fullName>
    </submittedName>
</protein>
<dbReference type="EMBL" id="MN740848">
    <property type="protein sequence ID" value="QHU15049.1"/>
    <property type="molecule type" value="Genomic_DNA"/>
</dbReference>
<dbReference type="AlphaFoldDB" id="A0A6C0KBJ9"/>
<evidence type="ECO:0000313" key="1">
    <source>
        <dbReference type="EMBL" id="QHU15049.1"/>
    </source>
</evidence>
<sequence>MSTESKRQEVSNILVAAAYDAALIKLQSTLKERNIEVSSKSITEIVKIAMEIVEATKLKGADQKSLVEKIVRKIVKESPLEESKKSIVISMLDEGIVGDVIDLVVAATRGEVNINTVEKVATGCCLAFLKSRKAKNAKLTPNPLH</sequence>